<organism evidence="1 2">
    <name type="scientific">Acetobacter sicerae</name>
    <dbReference type="NCBI Taxonomy" id="85325"/>
    <lineage>
        <taxon>Bacteria</taxon>
        <taxon>Pseudomonadati</taxon>
        <taxon>Pseudomonadota</taxon>
        <taxon>Alphaproteobacteria</taxon>
        <taxon>Acetobacterales</taxon>
        <taxon>Acetobacteraceae</taxon>
        <taxon>Acetobacter</taxon>
    </lineage>
</organism>
<protein>
    <submittedName>
        <fullName evidence="1">CDP-glycerol glycerophosphotransferase family protein</fullName>
    </submittedName>
</protein>
<dbReference type="RefSeq" id="WP_232876609.1">
    <property type="nucleotide sequence ID" value="NZ_JAJSOJ010000013.1"/>
</dbReference>
<gene>
    <name evidence="1" type="ORF">LWC05_03935</name>
</gene>
<evidence type="ECO:0000313" key="1">
    <source>
        <dbReference type="EMBL" id="MCE0743042.1"/>
    </source>
</evidence>
<dbReference type="InterPro" id="IPR007554">
    <property type="entry name" value="Glycerophosphate_synth"/>
</dbReference>
<dbReference type="PANTHER" id="PTHR37316:SF3">
    <property type="entry name" value="TEICHOIC ACID GLYCEROL-PHOSPHATE TRANSFERASE"/>
    <property type="match status" value="1"/>
</dbReference>
<proteinExistence type="predicted"/>
<dbReference type="InterPro" id="IPR051612">
    <property type="entry name" value="Teichoic_Acid_Biosynth"/>
</dbReference>
<sequence>MNDQNTQKASRYLHGLETISEKTKKTPIILFFGRHHFSDNSKYLFLNMSARQDVLAIWCSSNTELCTRLADEGLHVLNMNGDVGQILSVFMQATVAVHCINTFESVENPLMRAALKGAIHIQLWHGVSIKPLDMIKANADNLVDTTWIEQTLGAISIDVILSPSERLDNFWQAAFGVQYVIRAGLPRNEVLLRNATKAERINTADTFLSDTENYILWAPTFTSAGMTPLWSRPELINQLTTTARDNGCQLVIKPHPYDTINFQSRNTDNHEDVIFLSPDIDIYPDLHRFTCLITDCSSLMFDYLHLDRPILILEHSNKGNDTPLAWFDHLPLPAVIGPDANATVLLEKCLKDDQQTHNRKKCLQALFSTDTLTSCEMIAKILWDLVEKQTDKKMTILQ</sequence>
<dbReference type="PANTHER" id="PTHR37316">
    <property type="entry name" value="TEICHOIC ACID GLYCEROL-PHOSPHATE PRIMASE"/>
    <property type="match status" value="1"/>
</dbReference>
<dbReference type="EMBL" id="JAJSOJ010000013">
    <property type="protein sequence ID" value="MCE0743042.1"/>
    <property type="molecule type" value="Genomic_DNA"/>
</dbReference>
<dbReference type="InterPro" id="IPR043149">
    <property type="entry name" value="TagF_N"/>
</dbReference>
<dbReference type="Pfam" id="PF04464">
    <property type="entry name" value="Glyphos_transf"/>
    <property type="match status" value="1"/>
</dbReference>
<keyword evidence="2" id="KW-1185">Reference proteome</keyword>
<dbReference type="Proteomes" id="UP001521074">
    <property type="component" value="Unassembled WGS sequence"/>
</dbReference>
<dbReference type="SUPFAM" id="SSF53756">
    <property type="entry name" value="UDP-Glycosyltransferase/glycogen phosphorylase"/>
    <property type="match status" value="1"/>
</dbReference>
<evidence type="ECO:0000313" key="2">
    <source>
        <dbReference type="Proteomes" id="UP001521074"/>
    </source>
</evidence>
<reference evidence="1 2" key="1">
    <citation type="submission" date="2021-12" db="EMBL/GenBank/DDBJ databases">
        <title>Genome sequence of Acetobacter sicerae DmPark20a_162.</title>
        <authorList>
            <person name="Chaston J.M."/>
        </authorList>
    </citation>
    <scope>NUCLEOTIDE SEQUENCE [LARGE SCALE GENOMIC DNA]</scope>
    <source>
        <strain evidence="1 2">DmPark20a_162</strain>
    </source>
</reference>
<dbReference type="Gene3D" id="3.40.50.11820">
    <property type="match status" value="1"/>
</dbReference>
<name>A0ABS8VQM6_9PROT</name>
<accession>A0ABS8VQM6</accession>
<comment type="caution">
    <text evidence="1">The sequence shown here is derived from an EMBL/GenBank/DDBJ whole genome shotgun (WGS) entry which is preliminary data.</text>
</comment>